<dbReference type="Proteomes" id="UP000051936">
    <property type="component" value="Unassembled WGS sequence"/>
</dbReference>
<dbReference type="EMBL" id="LJYG01000112">
    <property type="protein sequence ID" value="KRQ00974.1"/>
    <property type="molecule type" value="Genomic_DNA"/>
</dbReference>
<evidence type="ECO:0000256" key="3">
    <source>
        <dbReference type="ARBA" id="ARBA00022448"/>
    </source>
</evidence>
<evidence type="ECO:0000313" key="8">
    <source>
        <dbReference type="Proteomes" id="UP000051936"/>
    </source>
</evidence>
<keyword evidence="8" id="KW-1185">Reference proteome</keyword>
<proteinExistence type="inferred from homology"/>
<evidence type="ECO:0000256" key="1">
    <source>
        <dbReference type="ARBA" id="ARBA00004418"/>
    </source>
</evidence>
<feature type="chain" id="PRO_5006434906" evidence="6">
    <location>
        <begin position="20"/>
        <end position="353"/>
    </location>
</feature>
<reference evidence="7 8" key="1">
    <citation type="submission" date="2015-09" db="EMBL/GenBank/DDBJ databases">
        <title>Draft Genome Sequence of Bradyrhizobium manausense Strain BR 3351T, a Novel Symbiotic Nitrogen-Fixing Alphaproteobacterium Isolated from Brazilian Amazon Rain Forest.</title>
        <authorList>
            <person name="De Araujo J.L."/>
            <person name="Zilli J.E."/>
        </authorList>
    </citation>
    <scope>NUCLEOTIDE SEQUENCE [LARGE SCALE GENOMIC DNA]</scope>
    <source>
        <strain evidence="7 8">BR3351</strain>
    </source>
</reference>
<dbReference type="Gene3D" id="3.40.190.10">
    <property type="entry name" value="Periplasmic binding protein-like II"/>
    <property type="match status" value="2"/>
</dbReference>
<keyword evidence="5" id="KW-0574">Periplasm</keyword>
<dbReference type="CDD" id="cd13589">
    <property type="entry name" value="PBP2_polyamine_RpCGA009"/>
    <property type="match status" value="1"/>
</dbReference>
<evidence type="ECO:0000256" key="2">
    <source>
        <dbReference type="ARBA" id="ARBA00008520"/>
    </source>
</evidence>
<evidence type="ECO:0000256" key="5">
    <source>
        <dbReference type="ARBA" id="ARBA00022764"/>
    </source>
</evidence>
<feature type="signal peptide" evidence="6">
    <location>
        <begin position="1"/>
        <end position="19"/>
    </location>
</feature>
<keyword evidence="4 6" id="KW-0732">Signal</keyword>
<organism evidence="7 8">
    <name type="scientific">Bradyrhizobium manausense</name>
    <dbReference type="NCBI Taxonomy" id="989370"/>
    <lineage>
        <taxon>Bacteria</taxon>
        <taxon>Pseudomonadati</taxon>
        <taxon>Pseudomonadota</taxon>
        <taxon>Alphaproteobacteria</taxon>
        <taxon>Hyphomicrobiales</taxon>
        <taxon>Nitrobacteraceae</taxon>
        <taxon>Bradyrhizobium</taxon>
    </lineage>
</organism>
<dbReference type="GO" id="GO:0015888">
    <property type="term" value="P:thiamine transport"/>
    <property type="evidence" value="ECO:0007669"/>
    <property type="project" value="TreeGrafter"/>
</dbReference>
<evidence type="ECO:0000256" key="4">
    <source>
        <dbReference type="ARBA" id="ARBA00022729"/>
    </source>
</evidence>
<comment type="similarity">
    <text evidence="2">Belongs to the bacterial solute-binding protein 1 family.</text>
</comment>
<gene>
    <name evidence="7" type="ORF">AOQ71_38945</name>
</gene>
<comment type="subcellular location">
    <subcellularLocation>
        <location evidence="1">Periplasm</location>
    </subcellularLocation>
</comment>
<evidence type="ECO:0000313" key="7">
    <source>
        <dbReference type="EMBL" id="KRQ00974.1"/>
    </source>
</evidence>
<dbReference type="GO" id="GO:0030975">
    <property type="term" value="F:thiamine binding"/>
    <property type="evidence" value="ECO:0007669"/>
    <property type="project" value="TreeGrafter"/>
</dbReference>
<dbReference type="AlphaFoldDB" id="A0A0R3CXY8"/>
<dbReference type="STRING" id="989370.AOQ71_38945"/>
<evidence type="ECO:0000256" key="6">
    <source>
        <dbReference type="SAM" id="SignalP"/>
    </source>
</evidence>
<protein>
    <submittedName>
        <fullName evidence="7">Spermidine/putrescine ABC transporter substrate-binding protein</fullName>
    </submittedName>
</protein>
<dbReference type="SUPFAM" id="SSF53850">
    <property type="entry name" value="Periplasmic binding protein-like II"/>
    <property type="match status" value="1"/>
</dbReference>
<sequence>MKLIYRTTLVALLPVLASAGMTSQIRPASAEELTVMATGGEWQAALRKAWFEPFAKKTGITFNEQEYTGELGKIKAMVETGNVPIDLVTVETSTVLQGCDAGVLIRLDYAKVADRARFLPGTALDCGVGIDVYGDVLAYDTTVLKEAPTSVLDIFDTKKFPGKRAMRKAPAQNLEWALMADGVPIAEIYKVLATPAGVDRAFKKLDTIKKDIVWWEAGAQPPQLLASKEVVMTTAWNGRIQNAIDKDKRPFAIVWDNQIVEYDMIAIPKGAKNLDLAYKYLAYAAGPEVSAQLGAYIPYGPVMADATPFVPKEVLSKLPTAPDHMKTYLVGDVEFWGDHGEDLVKRFNAWLAQ</sequence>
<dbReference type="PANTHER" id="PTHR30006">
    <property type="entry name" value="THIAMINE-BINDING PERIPLASMIC PROTEIN-RELATED"/>
    <property type="match status" value="1"/>
</dbReference>
<name>A0A0R3CXY8_9BRAD</name>
<dbReference type="GO" id="GO:0030288">
    <property type="term" value="C:outer membrane-bounded periplasmic space"/>
    <property type="evidence" value="ECO:0007669"/>
    <property type="project" value="TreeGrafter"/>
</dbReference>
<accession>A0A0R3CXY8</accession>
<dbReference type="PANTHER" id="PTHR30006:SF3">
    <property type="entry name" value="THIAMINE-BINDING PERIPLASMIC PROTEIN"/>
    <property type="match status" value="1"/>
</dbReference>
<dbReference type="InterPro" id="IPR006059">
    <property type="entry name" value="SBP"/>
</dbReference>
<comment type="caution">
    <text evidence="7">The sequence shown here is derived from an EMBL/GenBank/DDBJ whole genome shotgun (WGS) entry which is preliminary data.</text>
</comment>
<dbReference type="RefSeq" id="WP_057758562.1">
    <property type="nucleotide sequence ID" value="NZ_LJYG01000112.1"/>
</dbReference>
<dbReference type="Pfam" id="PF13416">
    <property type="entry name" value="SBP_bac_8"/>
    <property type="match status" value="1"/>
</dbReference>
<dbReference type="GO" id="GO:0030976">
    <property type="term" value="F:thiamine pyrophosphate binding"/>
    <property type="evidence" value="ECO:0007669"/>
    <property type="project" value="TreeGrafter"/>
</dbReference>
<keyword evidence="3" id="KW-0813">Transport</keyword>